<dbReference type="Proteomes" id="UP001055167">
    <property type="component" value="Unassembled WGS sequence"/>
</dbReference>
<dbReference type="Pfam" id="PF00034">
    <property type="entry name" value="Cytochrom_C"/>
    <property type="match status" value="1"/>
</dbReference>
<evidence type="ECO:0000256" key="2">
    <source>
        <dbReference type="ARBA" id="ARBA00022617"/>
    </source>
</evidence>
<reference evidence="9" key="1">
    <citation type="journal article" date="2021" name="Front. Microbiol.">
        <title>Comprehensive Comparative Genomics and Phenotyping of Methylobacterium Species.</title>
        <authorList>
            <person name="Alessa O."/>
            <person name="Ogura Y."/>
            <person name="Fujitani Y."/>
            <person name="Takami H."/>
            <person name="Hayashi T."/>
            <person name="Sahin N."/>
            <person name="Tani A."/>
        </authorList>
    </citation>
    <scope>NUCLEOTIDE SEQUENCE</scope>
    <source>
        <strain evidence="9">KCTC 52305</strain>
    </source>
</reference>
<feature type="transmembrane region" description="Helical" evidence="7">
    <location>
        <begin position="12"/>
        <end position="31"/>
    </location>
</feature>
<evidence type="ECO:0000256" key="3">
    <source>
        <dbReference type="ARBA" id="ARBA00022723"/>
    </source>
</evidence>
<dbReference type="RefSeq" id="WP_128560185.1">
    <property type="nucleotide sequence ID" value="NZ_BPQH01000015.1"/>
</dbReference>
<dbReference type="InterPro" id="IPR036909">
    <property type="entry name" value="Cyt_c-like_dom_sf"/>
</dbReference>
<sequence length="180" mass="18604">MDSFELNKVAGAVLGALLFAMGTGFLAELIYKPKPAGDRGYALPAAQEAAAGGGAPEAAKDEPLPVRLASADAAKGQSAAKKCQACHSFEKGGPNKVGPDLWGVVGRAKGSHEGFNYSAAMKAKGGEWSYEDLDHFIHGPKAFVAGTIMAFAGVPSGQERADILAYLKGLSDKPVDFPKP</sequence>
<keyword evidence="2 6" id="KW-0349">Heme</keyword>
<keyword evidence="10" id="KW-1185">Reference proteome</keyword>
<evidence type="ECO:0000259" key="8">
    <source>
        <dbReference type="PROSITE" id="PS51007"/>
    </source>
</evidence>
<proteinExistence type="predicted"/>
<keyword evidence="7" id="KW-0472">Membrane</keyword>
<dbReference type="PRINTS" id="PR00604">
    <property type="entry name" value="CYTCHRMECIAB"/>
</dbReference>
<evidence type="ECO:0000256" key="7">
    <source>
        <dbReference type="SAM" id="Phobius"/>
    </source>
</evidence>
<dbReference type="Gene3D" id="1.10.760.10">
    <property type="entry name" value="Cytochrome c-like domain"/>
    <property type="match status" value="1"/>
</dbReference>
<keyword evidence="3 6" id="KW-0479">Metal-binding</keyword>
<keyword evidence="7" id="KW-0812">Transmembrane</keyword>
<evidence type="ECO:0000313" key="10">
    <source>
        <dbReference type="Proteomes" id="UP001055167"/>
    </source>
</evidence>
<feature type="domain" description="Cytochrome c" evidence="8">
    <location>
        <begin position="71"/>
        <end position="171"/>
    </location>
</feature>
<evidence type="ECO:0000256" key="6">
    <source>
        <dbReference type="PROSITE-ProRule" id="PRU00433"/>
    </source>
</evidence>
<dbReference type="PROSITE" id="PS51007">
    <property type="entry name" value="CYTC"/>
    <property type="match status" value="1"/>
</dbReference>
<protein>
    <submittedName>
        <fullName evidence="9">Cytochrome c-552</fullName>
    </submittedName>
</protein>
<dbReference type="InterPro" id="IPR009056">
    <property type="entry name" value="Cyt_c-like_dom"/>
</dbReference>
<dbReference type="SUPFAM" id="SSF46626">
    <property type="entry name" value="Cytochrome c"/>
    <property type="match status" value="1"/>
</dbReference>
<gene>
    <name evidence="9" type="primary">cycM</name>
    <name evidence="9" type="ORF">OPKNFCMD_4602</name>
</gene>
<accession>A0ABQ4R2R0</accession>
<keyword evidence="5 6" id="KW-0408">Iron</keyword>
<evidence type="ECO:0000256" key="4">
    <source>
        <dbReference type="ARBA" id="ARBA00022982"/>
    </source>
</evidence>
<organism evidence="9 10">
    <name type="scientific">Methylobacterium crusticola</name>
    <dbReference type="NCBI Taxonomy" id="1697972"/>
    <lineage>
        <taxon>Bacteria</taxon>
        <taxon>Pseudomonadati</taxon>
        <taxon>Pseudomonadota</taxon>
        <taxon>Alphaproteobacteria</taxon>
        <taxon>Hyphomicrobiales</taxon>
        <taxon>Methylobacteriaceae</taxon>
        <taxon>Methylobacterium</taxon>
    </lineage>
</organism>
<evidence type="ECO:0000256" key="1">
    <source>
        <dbReference type="ARBA" id="ARBA00022448"/>
    </source>
</evidence>
<keyword evidence="4" id="KW-0249">Electron transport</keyword>
<name>A0ABQ4R2R0_9HYPH</name>
<evidence type="ECO:0000313" key="9">
    <source>
        <dbReference type="EMBL" id="GJD51843.1"/>
    </source>
</evidence>
<dbReference type="InterPro" id="IPR002327">
    <property type="entry name" value="Cyt_c_1A/1B"/>
</dbReference>
<dbReference type="PANTHER" id="PTHR11961">
    <property type="entry name" value="CYTOCHROME C"/>
    <property type="match status" value="1"/>
</dbReference>
<comment type="caution">
    <text evidence="9">The sequence shown here is derived from an EMBL/GenBank/DDBJ whole genome shotgun (WGS) entry which is preliminary data.</text>
</comment>
<keyword evidence="1" id="KW-0813">Transport</keyword>
<keyword evidence="7" id="KW-1133">Transmembrane helix</keyword>
<reference evidence="9" key="2">
    <citation type="submission" date="2021-08" db="EMBL/GenBank/DDBJ databases">
        <authorList>
            <person name="Tani A."/>
            <person name="Ola A."/>
            <person name="Ogura Y."/>
            <person name="Katsura K."/>
            <person name="Hayashi T."/>
        </authorList>
    </citation>
    <scope>NUCLEOTIDE SEQUENCE</scope>
    <source>
        <strain evidence="9">KCTC 52305</strain>
    </source>
</reference>
<dbReference type="EMBL" id="BPQH01000015">
    <property type="protein sequence ID" value="GJD51843.1"/>
    <property type="molecule type" value="Genomic_DNA"/>
</dbReference>
<evidence type="ECO:0000256" key="5">
    <source>
        <dbReference type="ARBA" id="ARBA00023004"/>
    </source>
</evidence>